<reference evidence="3 4" key="1">
    <citation type="submission" date="2018-11" db="EMBL/GenBank/DDBJ databases">
        <title>Novel bacteria species description.</title>
        <authorList>
            <person name="Han J.-H."/>
        </authorList>
    </citation>
    <scope>NUCLEOTIDE SEQUENCE [LARGE SCALE GENOMIC DNA]</scope>
    <source>
        <strain evidence="3 4">KCTC23259</strain>
    </source>
</reference>
<gene>
    <name evidence="3" type="ORF">EGI31_02485</name>
</gene>
<dbReference type="Pfam" id="PF00472">
    <property type="entry name" value="RF-1"/>
    <property type="match status" value="1"/>
</dbReference>
<dbReference type="InterPro" id="IPR000352">
    <property type="entry name" value="Pep_chain_release_fac_I"/>
</dbReference>
<keyword evidence="4" id="KW-1185">Reference proteome</keyword>
<proteinExistence type="predicted"/>
<evidence type="ECO:0000313" key="3">
    <source>
        <dbReference type="EMBL" id="MCP9761806.1"/>
    </source>
</evidence>
<dbReference type="GO" id="GO:0072344">
    <property type="term" value="P:rescue of stalled ribosome"/>
    <property type="evidence" value="ECO:0007669"/>
    <property type="project" value="TreeGrafter"/>
</dbReference>
<dbReference type="Gene3D" id="3.30.160.20">
    <property type="match status" value="1"/>
</dbReference>
<sequence>MKNIAKIDFTGEVVFNTSRSSGAGGQNVNKVETKVELRFDINASTLLDETEKEKIREKLKNQINQEDELLVVCQESRSQLKNKELALKKFKELLISALTVPKKRKPTKPTLEKIEKRLKTKKVNAEKKAMRTKPMHD</sequence>
<accession>A0AAE3H0I3</accession>
<protein>
    <submittedName>
        <fullName evidence="3">Aminoacyl-tRNA hydrolase</fullName>
        <ecNumber evidence="3">3.1.1.29</ecNumber>
    </submittedName>
</protein>
<dbReference type="RefSeq" id="WP_255035548.1">
    <property type="nucleotide sequence ID" value="NZ_RJUF01000003.1"/>
</dbReference>
<dbReference type="PANTHER" id="PTHR47814">
    <property type="entry name" value="PEPTIDYL-TRNA HYDROLASE ARFB"/>
    <property type="match status" value="1"/>
</dbReference>
<dbReference type="PROSITE" id="PS00745">
    <property type="entry name" value="RF_PROK_I"/>
    <property type="match status" value="1"/>
</dbReference>
<keyword evidence="3" id="KW-0378">Hydrolase</keyword>
<dbReference type="GO" id="GO:0004045">
    <property type="term" value="F:peptidyl-tRNA hydrolase activity"/>
    <property type="evidence" value="ECO:0007669"/>
    <property type="project" value="UniProtKB-EC"/>
</dbReference>
<dbReference type="GO" id="GO:0003747">
    <property type="term" value="F:translation release factor activity"/>
    <property type="evidence" value="ECO:0007669"/>
    <property type="project" value="InterPro"/>
</dbReference>
<dbReference type="Proteomes" id="UP001204144">
    <property type="component" value="Unassembled WGS sequence"/>
</dbReference>
<dbReference type="EMBL" id="RJUF01000003">
    <property type="protein sequence ID" value="MCP9761806.1"/>
    <property type="molecule type" value="Genomic_DNA"/>
</dbReference>
<dbReference type="PANTHER" id="PTHR47814:SF1">
    <property type="entry name" value="PEPTIDYL-TRNA HYDROLASE ARFB"/>
    <property type="match status" value="1"/>
</dbReference>
<dbReference type="GO" id="GO:0043022">
    <property type="term" value="F:ribosome binding"/>
    <property type="evidence" value="ECO:0007669"/>
    <property type="project" value="TreeGrafter"/>
</dbReference>
<dbReference type="SUPFAM" id="SSF110916">
    <property type="entry name" value="Peptidyl-tRNA hydrolase domain-like"/>
    <property type="match status" value="1"/>
</dbReference>
<feature type="region of interest" description="Disordered" evidence="1">
    <location>
        <begin position="105"/>
        <end position="137"/>
    </location>
</feature>
<organism evidence="3 4">
    <name type="scientific">Lacihabitans soyangensis</name>
    <dbReference type="NCBI Taxonomy" id="869394"/>
    <lineage>
        <taxon>Bacteria</taxon>
        <taxon>Pseudomonadati</taxon>
        <taxon>Bacteroidota</taxon>
        <taxon>Cytophagia</taxon>
        <taxon>Cytophagales</taxon>
        <taxon>Leadbetterellaceae</taxon>
        <taxon>Lacihabitans</taxon>
    </lineage>
</organism>
<dbReference type="AlphaFoldDB" id="A0AAE3H0I3"/>
<feature type="domain" description="Prokaryotic-type class I peptide chain release factors" evidence="2">
    <location>
        <begin position="19"/>
        <end position="35"/>
    </location>
</feature>
<evidence type="ECO:0000259" key="2">
    <source>
        <dbReference type="PROSITE" id="PS00745"/>
    </source>
</evidence>
<evidence type="ECO:0000256" key="1">
    <source>
        <dbReference type="SAM" id="MobiDB-lite"/>
    </source>
</evidence>
<feature type="compositionally biased region" description="Basic and acidic residues" evidence="1">
    <location>
        <begin position="110"/>
        <end position="137"/>
    </location>
</feature>
<dbReference type="EC" id="3.1.1.29" evidence="3"/>
<dbReference type="NCBIfam" id="NF006718">
    <property type="entry name" value="PRK09256.1"/>
    <property type="match status" value="1"/>
</dbReference>
<comment type="caution">
    <text evidence="3">The sequence shown here is derived from an EMBL/GenBank/DDBJ whole genome shotgun (WGS) entry which is preliminary data.</text>
</comment>
<name>A0AAE3H0I3_9BACT</name>
<evidence type="ECO:0000313" key="4">
    <source>
        <dbReference type="Proteomes" id="UP001204144"/>
    </source>
</evidence>